<dbReference type="PANTHER" id="PTHR10920">
    <property type="entry name" value="RIBOSOMAL RNA METHYLTRANSFERASE"/>
    <property type="match status" value="1"/>
</dbReference>
<dbReference type="Pfam" id="PF01728">
    <property type="entry name" value="FtsJ"/>
    <property type="match status" value="1"/>
</dbReference>
<keyword evidence="1" id="KW-0489">Methyltransferase</keyword>
<evidence type="ECO:0000313" key="6">
    <source>
        <dbReference type="Ensembl" id="ENSTGUP00000028891.1"/>
    </source>
</evidence>
<dbReference type="SUPFAM" id="SSF53335">
    <property type="entry name" value="S-adenosyl-L-methionine-dependent methyltransferases"/>
    <property type="match status" value="1"/>
</dbReference>
<keyword evidence="7" id="KW-1185">Reference proteome</keyword>
<dbReference type="GO" id="GO:0005829">
    <property type="term" value="C:cytosol"/>
    <property type="evidence" value="ECO:0007669"/>
    <property type="project" value="Ensembl"/>
</dbReference>
<organism evidence="6 7">
    <name type="scientific">Taeniopygia guttata</name>
    <name type="common">Zebra finch</name>
    <name type="synonym">Poephila guttata</name>
    <dbReference type="NCBI Taxonomy" id="59729"/>
    <lineage>
        <taxon>Eukaryota</taxon>
        <taxon>Metazoa</taxon>
        <taxon>Chordata</taxon>
        <taxon>Craniata</taxon>
        <taxon>Vertebrata</taxon>
        <taxon>Euteleostomi</taxon>
        <taxon>Archelosauria</taxon>
        <taxon>Archosauria</taxon>
        <taxon>Dinosauria</taxon>
        <taxon>Saurischia</taxon>
        <taxon>Theropoda</taxon>
        <taxon>Coelurosauria</taxon>
        <taxon>Aves</taxon>
        <taxon>Neognathae</taxon>
        <taxon>Neoaves</taxon>
        <taxon>Telluraves</taxon>
        <taxon>Australaves</taxon>
        <taxon>Passeriformes</taxon>
        <taxon>Passeroidea</taxon>
        <taxon>Estrildidae</taxon>
        <taxon>Estrildinae</taxon>
        <taxon>Taeniopygia</taxon>
    </lineage>
</organism>
<reference evidence="6" key="2">
    <citation type="submission" date="2025-09" db="UniProtKB">
        <authorList>
            <consortium name="Ensembl"/>
        </authorList>
    </citation>
    <scope>IDENTIFICATION</scope>
</reference>
<dbReference type="Proteomes" id="UP000007754">
    <property type="component" value="Unplaced"/>
</dbReference>
<feature type="region of interest" description="Disordered" evidence="4">
    <location>
        <begin position="149"/>
        <end position="210"/>
    </location>
</feature>
<dbReference type="InParanoid" id="A0A674H267"/>
<evidence type="ECO:0000256" key="2">
    <source>
        <dbReference type="ARBA" id="ARBA00022679"/>
    </source>
</evidence>
<dbReference type="Gene3D" id="3.40.50.150">
    <property type="entry name" value="Vaccinia Virus protein VP39"/>
    <property type="match status" value="1"/>
</dbReference>
<feature type="region of interest" description="Disordered" evidence="4">
    <location>
        <begin position="294"/>
        <end position="336"/>
    </location>
</feature>
<name>A0A674H267_TAEGU</name>
<evidence type="ECO:0000256" key="3">
    <source>
        <dbReference type="ARBA" id="ARBA00022691"/>
    </source>
</evidence>
<evidence type="ECO:0000259" key="5">
    <source>
        <dbReference type="Pfam" id="PF01728"/>
    </source>
</evidence>
<evidence type="ECO:0000256" key="4">
    <source>
        <dbReference type="SAM" id="MobiDB-lite"/>
    </source>
</evidence>
<dbReference type="AlphaFoldDB" id="A0A674H267"/>
<protein>
    <submittedName>
        <fullName evidence="6">FtsJ RNA 2'-O-methyltransferase 1</fullName>
    </submittedName>
</protein>
<dbReference type="GO" id="GO:0002181">
    <property type="term" value="P:cytoplasmic translation"/>
    <property type="evidence" value="ECO:0007669"/>
    <property type="project" value="Ensembl"/>
</dbReference>
<dbReference type="Ensembl" id="ENSTGUT00000035791.1">
    <property type="protein sequence ID" value="ENSTGUP00000028891.1"/>
    <property type="gene ID" value="ENSTGUG00000028610.1"/>
</dbReference>
<dbReference type="GO" id="GO:1904047">
    <property type="term" value="F:S-adenosyl-L-methionine binding"/>
    <property type="evidence" value="ECO:0007669"/>
    <property type="project" value="Ensembl"/>
</dbReference>
<proteinExistence type="predicted"/>
<evidence type="ECO:0000313" key="7">
    <source>
        <dbReference type="Proteomes" id="UP000007754"/>
    </source>
</evidence>
<dbReference type="InterPro" id="IPR050082">
    <property type="entry name" value="RNA_methyltr_RlmE"/>
</dbReference>
<keyword evidence="2" id="KW-0808">Transferase</keyword>
<dbReference type="InterPro" id="IPR002877">
    <property type="entry name" value="RNA_MeTrfase_FtsJ_dom"/>
</dbReference>
<accession>A0A674H267</accession>
<dbReference type="GO" id="GO:0022008">
    <property type="term" value="P:neurogenesis"/>
    <property type="evidence" value="ECO:0007669"/>
    <property type="project" value="Ensembl"/>
</dbReference>
<feature type="compositionally biased region" description="Gly residues" evidence="4">
    <location>
        <begin position="184"/>
        <end position="204"/>
    </location>
</feature>
<feature type="domain" description="Ribosomal RNA methyltransferase FtsJ" evidence="5">
    <location>
        <begin position="209"/>
        <end position="288"/>
    </location>
</feature>
<dbReference type="GO" id="GO:0005634">
    <property type="term" value="C:nucleus"/>
    <property type="evidence" value="ECO:0007669"/>
    <property type="project" value="Ensembl"/>
</dbReference>
<keyword evidence="3" id="KW-0949">S-adenosyl-L-methionine</keyword>
<evidence type="ECO:0000256" key="1">
    <source>
        <dbReference type="ARBA" id="ARBA00022603"/>
    </source>
</evidence>
<sequence length="364" mass="37125">MRSAKTRLPPPPTHALPSLSPPAPAAAAAPPSPPSPRPFLLPPSSRGCCCPVLPRCAPVLGCPYQPWAAPRRTSGTCITGWPRRAAGERGVPSNCYSWSSASTSCRVLGALGALGGLGGLGSRGLGALGALGALESVQRLQTAAAGAALPDPAGGAAGRGSLCSPRELEPGAESAPQGLRGFPCPGGGRGSPGHGAAAGGGADPGGHHQVTGLHDLDEYIQAQLLLAALNITTHVLKKGGTFVAKIFRGKDVTLLYSQLRLFFPDVTCAKPRSSRNSSIEAFVVCRGYSPPRGLRAHHGEPPAGARGGAVPGRPPRPLPGHRSLRGLWGPERLRPRPQLLPAGTGLYWEGLGGTGGDWEGTGRD</sequence>
<dbReference type="PANTHER" id="PTHR10920:SF12">
    <property type="entry name" value="TRNA (CYTIDINE(32)_GUANOSINE(34)-2'-O)-METHYLTRANSFERASE-RELATED"/>
    <property type="match status" value="1"/>
</dbReference>
<dbReference type="GO" id="GO:0106340">
    <property type="term" value="F:tRNA (guanosine(34)-2'-O)-methyltransferase activity"/>
    <property type="evidence" value="ECO:0007669"/>
    <property type="project" value="Ensembl"/>
</dbReference>
<dbReference type="GeneTree" id="ENSGT00730000111146"/>
<feature type="region of interest" description="Disordered" evidence="4">
    <location>
        <begin position="1"/>
        <end position="37"/>
    </location>
</feature>
<reference evidence="6" key="1">
    <citation type="submission" date="2025-08" db="UniProtKB">
        <authorList>
            <consortium name="Ensembl"/>
        </authorList>
    </citation>
    <scope>IDENTIFICATION</scope>
</reference>
<dbReference type="GO" id="GO:0002130">
    <property type="term" value="P:wobble position ribose methylation"/>
    <property type="evidence" value="ECO:0007669"/>
    <property type="project" value="Ensembl"/>
</dbReference>
<feature type="compositionally biased region" description="Pro residues" evidence="4">
    <location>
        <begin position="8"/>
        <end position="37"/>
    </location>
</feature>
<dbReference type="InterPro" id="IPR029063">
    <property type="entry name" value="SAM-dependent_MTases_sf"/>
</dbReference>